<evidence type="ECO:0000313" key="3">
    <source>
        <dbReference type="EMBL" id="KAL2776303.1"/>
    </source>
</evidence>
<feature type="compositionally biased region" description="Basic and acidic residues" evidence="1">
    <location>
        <begin position="65"/>
        <end position="99"/>
    </location>
</feature>
<dbReference type="PANTHER" id="PTHR40711:SF1">
    <property type="entry name" value="DERMCIDIN"/>
    <property type="match status" value="1"/>
</dbReference>
<sequence>MRFTALLFLAVLTGALVRAYDPEAASAPGWVNPSHEASAVTKGNAESPQLAQKTPKPSRKQRSSLLEKGKEGAEKATKELGDLASRVTEDLINKGKGGEEGGSFRLPVNLTSIPPTSV</sequence>
<dbReference type="InterPro" id="IPR028130">
    <property type="entry name" value="Dermcidin"/>
</dbReference>
<dbReference type="EMBL" id="JBFSEQ010000005">
    <property type="protein sequence ID" value="KAL2776303.1"/>
    <property type="molecule type" value="Genomic_DNA"/>
</dbReference>
<keyword evidence="2" id="KW-0732">Signal</keyword>
<dbReference type="Pfam" id="PF15291">
    <property type="entry name" value="Dermcidin"/>
    <property type="match status" value="1"/>
</dbReference>
<gene>
    <name evidence="3" type="ORF">WCI35_014194</name>
</gene>
<feature type="region of interest" description="Disordered" evidence="1">
    <location>
        <begin position="25"/>
        <end position="118"/>
    </location>
</feature>
<reference evidence="3 4" key="1">
    <citation type="journal article" date="2024" name="G3 (Bethesda)">
        <title>A hybrid genome assembly of the endangered aye-aye (Daubentonia madagascariensis).</title>
        <authorList>
            <person name="Versoza C.J."/>
            <person name="Pfeifer S.P."/>
        </authorList>
    </citation>
    <scope>NUCLEOTIDE SEQUENCE [LARGE SCALE GENOMIC DNA]</scope>
    <source>
        <strain evidence="3">6821</strain>
    </source>
</reference>
<organism evidence="3 4">
    <name type="scientific">Daubentonia madagascariensis</name>
    <name type="common">Aye-aye</name>
    <name type="synonym">Sciurus madagascariensis</name>
    <dbReference type="NCBI Taxonomy" id="31869"/>
    <lineage>
        <taxon>Eukaryota</taxon>
        <taxon>Metazoa</taxon>
        <taxon>Chordata</taxon>
        <taxon>Craniata</taxon>
        <taxon>Vertebrata</taxon>
        <taxon>Euteleostomi</taxon>
        <taxon>Mammalia</taxon>
        <taxon>Eutheria</taxon>
        <taxon>Euarchontoglires</taxon>
        <taxon>Primates</taxon>
        <taxon>Strepsirrhini</taxon>
        <taxon>Chiromyiformes</taxon>
        <taxon>Daubentoniidae</taxon>
        <taxon>Daubentonia</taxon>
    </lineage>
</organism>
<dbReference type="AlphaFoldDB" id="A0ABD2EB32"/>
<evidence type="ECO:0000256" key="2">
    <source>
        <dbReference type="SAM" id="SignalP"/>
    </source>
</evidence>
<accession>A0ABD2EB32</accession>
<keyword evidence="4" id="KW-1185">Reference proteome</keyword>
<protein>
    <submittedName>
        <fullName evidence="3">Dermcidin isoform 2 preproprotein</fullName>
    </submittedName>
</protein>
<feature type="compositionally biased region" description="Polar residues" evidence="1">
    <location>
        <begin position="109"/>
        <end position="118"/>
    </location>
</feature>
<dbReference type="PANTHER" id="PTHR40711">
    <property type="entry name" value="DERMCIDIN-RELATED"/>
    <property type="match status" value="1"/>
</dbReference>
<dbReference type="InterPro" id="IPR043557">
    <property type="entry name" value="Dermcidin/Lacritin"/>
</dbReference>
<feature type="chain" id="PRO_5044822227" evidence="2">
    <location>
        <begin position="20"/>
        <end position="118"/>
    </location>
</feature>
<feature type="signal peptide" evidence="2">
    <location>
        <begin position="1"/>
        <end position="19"/>
    </location>
</feature>
<proteinExistence type="predicted"/>
<evidence type="ECO:0000313" key="4">
    <source>
        <dbReference type="Proteomes" id="UP001610411"/>
    </source>
</evidence>
<dbReference type="Proteomes" id="UP001610411">
    <property type="component" value="Unassembled WGS sequence"/>
</dbReference>
<comment type="caution">
    <text evidence="3">The sequence shown here is derived from an EMBL/GenBank/DDBJ whole genome shotgun (WGS) entry which is preliminary data.</text>
</comment>
<name>A0ABD2EB32_DAUMA</name>
<evidence type="ECO:0000256" key="1">
    <source>
        <dbReference type="SAM" id="MobiDB-lite"/>
    </source>
</evidence>
<feature type="non-terminal residue" evidence="3">
    <location>
        <position position="118"/>
    </location>
</feature>